<keyword evidence="5" id="KW-1185">Reference proteome</keyword>
<dbReference type="RefSeq" id="WP_087004036.1">
    <property type="nucleotide sequence ID" value="NZ_FWFF01000001.1"/>
</dbReference>
<proteinExistence type="predicted"/>
<feature type="domain" description="DUF1707" evidence="3">
    <location>
        <begin position="11"/>
        <end position="60"/>
    </location>
</feature>
<evidence type="ECO:0000313" key="4">
    <source>
        <dbReference type="EMBL" id="SLM91108.1"/>
    </source>
</evidence>
<evidence type="ECO:0000259" key="3">
    <source>
        <dbReference type="Pfam" id="PF08044"/>
    </source>
</evidence>
<evidence type="ECO:0000256" key="2">
    <source>
        <dbReference type="SAM" id="Phobius"/>
    </source>
</evidence>
<keyword evidence="2" id="KW-1133">Transmembrane helix</keyword>
<dbReference type="Proteomes" id="UP000196581">
    <property type="component" value="Unassembled WGS sequence"/>
</dbReference>
<dbReference type="Pfam" id="PF08044">
    <property type="entry name" value="DUF1707"/>
    <property type="match status" value="1"/>
</dbReference>
<dbReference type="InterPro" id="IPR012551">
    <property type="entry name" value="DUF1707_SHOCT-like"/>
</dbReference>
<feature type="region of interest" description="Disordered" evidence="1">
    <location>
        <begin position="60"/>
        <end position="88"/>
    </location>
</feature>
<dbReference type="AlphaFoldDB" id="A0A1X6WZ10"/>
<protein>
    <recommendedName>
        <fullName evidence="3">DUF1707 domain-containing protein</fullName>
    </recommendedName>
</protein>
<sequence>MPVPRPSHRPSFGQRDSYREVLSEGYAHGRLNDAEFSRRTEEALAATSLERLEELVTDLPRGDLPVPAARGRGHDGASAGRGGRGGTRTVRQSVGAVMTVAVLVGLAGGVFAAPLIDDPQPGDRGSTPREWLRAG</sequence>
<keyword evidence="2" id="KW-0812">Transmembrane</keyword>
<feature type="transmembrane region" description="Helical" evidence="2">
    <location>
        <begin position="94"/>
        <end position="116"/>
    </location>
</feature>
<dbReference type="EMBL" id="FWFF01000001">
    <property type="protein sequence ID" value="SLM91108.1"/>
    <property type="molecule type" value="Genomic_DNA"/>
</dbReference>
<feature type="compositionally biased region" description="Basic and acidic residues" evidence="1">
    <location>
        <begin position="126"/>
        <end position="135"/>
    </location>
</feature>
<name>A0A1X6WZ10_9MICO</name>
<keyword evidence="2" id="KW-0472">Membrane</keyword>
<evidence type="ECO:0000313" key="5">
    <source>
        <dbReference type="Proteomes" id="UP000196581"/>
    </source>
</evidence>
<gene>
    <name evidence="4" type="ORF">FM105_02400</name>
</gene>
<reference evidence="5" key="1">
    <citation type="submission" date="2017-02" db="EMBL/GenBank/DDBJ databases">
        <authorList>
            <person name="Dridi B."/>
        </authorList>
    </citation>
    <scope>NUCLEOTIDE SEQUENCE [LARGE SCALE GENOMIC DNA]</scope>
    <source>
        <strain evidence="5">B Co 03.10</strain>
    </source>
</reference>
<feature type="region of interest" description="Disordered" evidence="1">
    <location>
        <begin position="114"/>
        <end position="135"/>
    </location>
</feature>
<organism evidence="4 5">
    <name type="scientific">Brevibacterium yomogidense</name>
    <dbReference type="NCBI Taxonomy" id="946573"/>
    <lineage>
        <taxon>Bacteria</taxon>
        <taxon>Bacillati</taxon>
        <taxon>Actinomycetota</taxon>
        <taxon>Actinomycetes</taxon>
        <taxon>Micrococcales</taxon>
        <taxon>Brevibacteriaceae</taxon>
        <taxon>Brevibacterium</taxon>
    </lineage>
</organism>
<accession>A0A1X6WZ10</accession>
<evidence type="ECO:0000256" key="1">
    <source>
        <dbReference type="SAM" id="MobiDB-lite"/>
    </source>
</evidence>